<keyword evidence="13" id="KW-1071">Ligand-gated ion channel</keyword>
<evidence type="ECO:0000256" key="18">
    <source>
        <dbReference type="PIRSR" id="PIRSR601508-3"/>
    </source>
</evidence>
<evidence type="ECO:0000256" key="17">
    <source>
        <dbReference type="PIRSR" id="PIRSR601508-2"/>
    </source>
</evidence>
<keyword evidence="9 20" id="KW-0472">Membrane</keyword>
<sequence length="1054" mass="118845">MRRAAVVVCLVSVVATLTLPPPGANYPRKQTKQRHPPPWQRSQHPPRKTTRLETPREIPKLGDRKHLSIGVVLPYSTFHRRRYERAIKNALLRIQRDPNLQQTFKHYHFTNDEVILSTMHHSSSPTKILETLCDNFLPNNVSAILYLFNSETYGRSTASVQYFFQLAGYLGIPVIAWNADNSGLERDRRTSSPQLQLAPSIEHQAAAMLSILQRYSWPKFAVVTSLIAGHNDFVQALRDLILELPAKRSGQEFTITNTVRVSDPDKDLGNLAGSEARILFLYSTRSEAAAIMNSAQKHGLTGTNYLWIVTQSVIQSNADAPGEFPVGMLGVHFMTTEEALIQEIENAMLVFGWGLHGHVEDEVTRGVVPSLAPALSCDTGDARWRGGDKFYRFLKNVSLRTDSQPATPKLEFNNDGTRRAVTLRIMNLRPDVSRKLTWEEIGVWRSGEEQAGTLEVKDIVWPGYSHVPPNGIPEKFHLKITFMEEPPFINMDPPNPETGMCTANKGVHCRIASDEMMQGVNVSWAMRNSSYFRCCSGFCIDLLVKFSQDLGFSYDFFRVEDGFWGAIVNGKWTGLPGAIINGKADMIMTSIKINSEREEVLDFTVPFLDTGIAIVVAKRTGIISPTAFLEPFDTASWMLVALVAIQVAAVSIFLFEWLSPSGYNMKLQPTASHRFSLCRTLWMVWAILFQAAVNVDCPRGYTARFMGNVWAMFALIFLAIYTANLAAFMITREEFYDLSGIEDKRLQNPTSMKPPFKFATTLHGNTDVLMKKSFPVMHAYMRQFNQSSPVDGVRAVKKGKLDAFLYDATVMEYLVGQDDECRLLTVGSWYALTGYGVAFARKSKYLEMFNELIMKYRENGDLERIARFWFTGACRPNKQQKSSSKPLALEQFMSTFLLLGCGILLALLLLGFEHIYFKYFRQYVAKSEKGTCCSLLSMSMGKSLSLRGAVQEAQDALRTHRCQDPLCDTHLWRVKHELDMARLRIHHLERQMVTHGLRPAVKEGSTPATPDPAKQRDTARNHIIANEPIRGPLIAASGSTRLRRREVAEIETVL</sequence>
<dbReference type="PANTHER" id="PTHR18966">
    <property type="entry name" value="IONOTROPIC GLUTAMATE RECEPTOR"/>
    <property type="match status" value="1"/>
</dbReference>
<evidence type="ECO:0000256" key="3">
    <source>
        <dbReference type="ARBA" id="ARBA00022448"/>
    </source>
</evidence>
<dbReference type="Gene3D" id="3.40.190.10">
    <property type="entry name" value="Periplasmic binding protein-like II"/>
    <property type="match status" value="3"/>
</dbReference>
<dbReference type="InterPro" id="IPR028082">
    <property type="entry name" value="Peripla_BP_I"/>
</dbReference>
<dbReference type="InterPro" id="IPR015683">
    <property type="entry name" value="Ionotropic_Glu_rcpt"/>
</dbReference>
<evidence type="ECO:0000256" key="21">
    <source>
        <dbReference type="SAM" id="SignalP"/>
    </source>
</evidence>
<dbReference type="SUPFAM" id="SSF53822">
    <property type="entry name" value="Periplasmic binding protein-like I"/>
    <property type="match status" value="1"/>
</dbReference>
<dbReference type="EMBL" id="KX016784">
    <property type="protein sequence ID" value="APF30033.1"/>
    <property type="molecule type" value="mRNA"/>
</dbReference>
<evidence type="ECO:0000259" key="23">
    <source>
        <dbReference type="SMART" id="SM00918"/>
    </source>
</evidence>
<keyword evidence="3" id="KW-0813">Transport</keyword>
<dbReference type="SMART" id="SM00918">
    <property type="entry name" value="Lig_chan-Glu_bd"/>
    <property type="match status" value="1"/>
</dbReference>
<feature type="transmembrane region" description="Helical" evidence="20">
    <location>
        <begin position="705"/>
        <end position="730"/>
    </location>
</feature>
<dbReference type="GO" id="GO:0045211">
    <property type="term" value="C:postsynaptic membrane"/>
    <property type="evidence" value="ECO:0007669"/>
    <property type="project" value="UniProtKB-SubCell"/>
</dbReference>
<dbReference type="FunFam" id="3.40.190.10:FF:000155">
    <property type="entry name" value="Glutamate receptor ionotropic, NMDA 2B"/>
    <property type="match status" value="1"/>
</dbReference>
<feature type="binding site" evidence="16">
    <location>
        <position position="597"/>
    </location>
    <ligand>
        <name>L-glutamate</name>
        <dbReference type="ChEBI" id="CHEBI:29985"/>
    </ligand>
</feature>
<feature type="binding site" evidence="16">
    <location>
        <position position="807"/>
    </location>
    <ligand>
        <name>L-glutamate</name>
        <dbReference type="ChEBI" id="CHEBI:29985"/>
    </ligand>
</feature>
<keyword evidence="21" id="KW-0732">Signal</keyword>
<keyword evidence="11" id="KW-0325">Glycoprotein</keyword>
<feature type="transmembrane region" description="Helical" evidence="20">
    <location>
        <begin position="892"/>
        <end position="912"/>
    </location>
</feature>
<dbReference type="InterPro" id="IPR001508">
    <property type="entry name" value="Iono_Glu_rcpt_met"/>
</dbReference>
<feature type="site" description="Interaction with the cone snail toxin Con-ikot-ikot" evidence="17">
    <location>
        <position position="771"/>
    </location>
</feature>
<evidence type="ECO:0000256" key="5">
    <source>
        <dbReference type="ARBA" id="ARBA00022692"/>
    </source>
</evidence>
<dbReference type="Pfam" id="PF10613">
    <property type="entry name" value="Lig_chan-Glu_bd"/>
    <property type="match status" value="1"/>
</dbReference>
<evidence type="ECO:0000256" key="1">
    <source>
        <dbReference type="ARBA" id="ARBA00004651"/>
    </source>
</evidence>
<evidence type="ECO:0000256" key="11">
    <source>
        <dbReference type="ARBA" id="ARBA00023180"/>
    </source>
</evidence>
<evidence type="ECO:0000256" key="15">
    <source>
        <dbReference type="ARBA" id="ARBA00034100"/>
    </source>
</evidence>
<feature type="domain" description="Ionotropic glutamate receptor C-terminal" evidence="22">
    <location>
        <begin position="519"/>
        <end position="872"/>
    </location>
</feature>
<evidence type="ECO:0000256" key="20">
    <source>
        <dbReference type="SAM" id="Phobius"/>
    </source>
</evidence>
<proteinExistence type="evidence at transcript level"/>
<evidence type="ECO:0000256" key="4">
    <source>
        <dbReference type="ARBA" id="ARBA00022475"/>
    </source>
</evidence>
<dbReference type="AlphaFoldDB" id="A0A1L2YXP3"/>
<evidence type="ECO:0000256" key="9">
    <source>
        <dbReference type="ARBA" id="ARBA00023136"/>
    </source>
</evidence>
<feature type="site" description="Crucial to convey clamshell closure to channel opening" evidence="17">
    <location>
        <position position="738"/>
    </location>
</feature>
<feature type="binding site" evidence="16">
    <location>
        <position position="766"/>
    </location>
    <ligand>
        <name>L-glutamate</name>
        <dbReference type="ChEBI" id="CHEBI:29985"/>
    </ligand>
</feature>
<evidence type="ECO:0000256" key="19">
    <source>
        <dbReference type="SAM" id="MobiDB-lite"/>
    </source>
</evidence>
<evidence type="ECO:0000256" key="7">
    <source>
        <dbReference type="ARBA" id="ARBA00023018"/>
    </source>
</evidence>
<dbReference type="Pfam" id="PF00060">
    <property type="entry name" value="Lig_chan"/>
    <property type="match status" value="1"/>
</dbReference>
<comment type="similarity">
    <text evidence="2">Belongs to the glutamate-gated ion channel (TC 1.A.10.1) family.</text>
</comment>
<dbReference type="FunFam" id="1.10.287.70:FF:000199">
    <property type="entry name" value="Glutamate receptor ionotropic, NMDA 2B"/>
    <property type="match status" value="1"/>
</dbReference>
<keyword evidence="8" id="KW-0406">Ion transport</keyword>
<keyword evidence="10 24" id="KW-0675">Receptor</keyword>
<dbReference type="PRINTS" id="PR00177">
    <property type="entry name" value="NMDARECEPTOR"/>
</dbReference>
<keyword evidence="6 20" id="KW-1133">Transmembrane helix</keyword>
<dbReference type="FunFam" id="3.40.190.10:FF:000157">
    <property type="entry name" value="Glutamate receptor ionotropic, NMDA 2B"/>
    <property type="match status" value="1"/>
</dbReference>
<dbReference type="InterPro" id="IPR019594">
    <property type="entry name" value="Glu/Gly-bd"/>
</dbReference>
<keyword evidence="18" id="KW-1015">Disulfide bond</keyword>
<feature type="signal peptide" evidence="21">
    <location>
        <begin position="1"/>
        <end position="16"/>
    </location>
</feature>
<keyword evidence="12" id="KW-0628">Postsynaptic cell membrane</keyword>
<evidence type="ECO:0000313" key="24">
    <source>
        <dbReference type="EMBL" id="APF30033.1"/>
    </source>
</evidence>
<feature type="domain" description="Ionotropic glutamate receptor L-glutamate and glycine-binding" evidence="23">
    <location>
        <begin position="523"/>
        <end position="581"/>
    </location>
</feature>
<evidence type="ECO:0000256" key="6">
    <source>
        <dbReference type="ARBA" id="ARBA00022989"/>
    </source>
</evidence>
<evidence type="ECO:0000256" key="8">
    <source>
        <dbReference type="ARBA" id="ARBA00023065"/>
    </source>
</evidence>
<organism evidence="24">
    <name type="scientific">Cancer borealis</name>
    <name type="common">Jonah crab</name>
    <dbReference type="NCBI Taxonomy" id="39395"/>
    <lineage>
        <taxon>Eukaryota</taxon>
        <taxon>Metazoa</taxon>
        <taxon>Ecdysozoa</taxon>
        <taxon>Arthropoda</taxon>
        <taxon>Crustacea</taxon>
        <taxon>Multicrustacea</taxon>
        <taxon>Malacostraca</taxon>
        <taxon>Eumalacostraca</taxon>
        <taxon>Eucarida</taxon>
        <taxon>Decapoda</taxon>
        <taxon>Pleocyemata</taxon>
        <taxon>Brachyura</taxon>
        <taxon>Eubrachyura</taxon>
        <taxon>Cancroidea</taxon>
        <taxon>Cancridae</taxon>
        <taxon>Cancer</taxon>
    </lineage>
</organism>
<keyword evidence="4" id="KW-1003">Cell membrane</keyword>
<dbReference type="Gene3D" id="3.40.50.2300">
    <property type="match status" value="2"/>
</dbReference>
<evidence type="ECO:0000256" key="10">
    <source>
        <dbReference type="ARBA" id="ARBA00023170"/>
    </source>
</evidence>
<comment type="subcellular location">
    <subcellularLocation>
        <location evidence="1">Cell membrane</location>
        <topology evidence="1">Multi-pass membrane protein</topology>
    </subcellularLocation>
    <subcellularLocation>
        <location evidence="15">Postsynaptic cell membrane</location>
    </subcellularLocation>
</comment>
<dbReference type="SUPFAM" id="SSF53850">
    <property type="entry name" value="Periplasmic binding protein-like II"/>
    <property type="match status" value="1"/>
</dbReference>
<name>A0A1L2YXP3_CANBE</name>
<evidence type="ECO:0000256" key="14">
    <source>
        <dbReference type="ARBA" id="ARBA00023303"/>
    </source>
</evidence>
<evidence type="ECO:0000256" key="2">
    <source>
        <dbReference type="ARBA" id="ARBA00008685"/>
    </source>
</evidence>
<keyword evidence="7" id="KW-0770">Synapse</keyword>
<dbReference type="Gene3D" id="1.10.287.70">
    <property type="match status" value="1"/>
</dbReference>
<dbReference type="InterPro" id="IPR001320">
    <property type="entry name" value="Iontro_rcpt_C"/>
</dbReference>
<protein>
    <submittedName>
        <fullName evidence="24">Ionotropic glutamate receptor NMDA 2-like protein</fullName>
    </submittedName>
</protein>
<feature type="chain" id="PRO_5009852179" evidence="21">
    <location>
        <begin position="17"/>
        <end position="1054"/>
    </location>
</feature>
<feature type="region of interest" description="Disordered" evidence="19">
    <location>
        <begin position="21"/>
        <end position="57"/>
    </location>
</feature>
<reference evidence="24" key="1">
    <citation type="submission" date="2016-04" db="EMBL/GenBank/DDBJ databases">
        <title>Ion channel discovery via a de novo neural transcriptome of the American lobster (Homarus americanus) and Jonah crab (Cancer borealis).</title>
        <authorList>
            <person name="Schulz D.J."/>
            <person name="Marder E."/>
            <person name="Northcutt A.J."/>
        </authorList>
    </citation>
    <scope>NUCLEOTIDE SEQUENCE</scope>
</reference>
<feature type="transmembrane region" description="Helical" evidence="20">
    <location>
        <begin position="635"/>
        <end position="655"/>
    </location>
</feature>
<keyword evidence="14" id="KW-0407">Ion channel</keyword>
<keyword evidence="5 20" id="KW-0812">Transmembrane</keyword>
<evidence type="ECO:0000256" key="13">
    <source>
        <dbReference type="ARBA" id="ARBA00023286"/>
    </source>
</evidence>
<dbReference type="Pfam" id="PF01094">
    <property type="entry name" value="ANF_receptor"/>
    <property type="match status" value="1"/>
</dbReference>
<dbReference type="GO" id="GO:0015276">
    <property type="term" value="F:ligand-gated monoatomic ion channel activity"/>
    <property type="evidence" value="ECO:0007669"/>
    <property type="project" value="InterPro"/>
</dbReference>
<accession>A0A1L2YXP3</accession>
<feature type="site" description="Interaction with the cone snail toxin Con-ikot-ikot" evidence="17">
    <location>
        <position position="855"/>
    </location>
</feature>
<dbReference type="InterPro" id="IPR001828">
    <property type="entry name" value="ANF_lig-bd_rcpt"/>
</dbReference>
<evidence type="ECO:0000259" key="22">
    <source>
        <dbReference type="SMART" id="SM00079"/>
    </source>
</evidence>
<dbReference type="GO" id="GO:0038023">
    <property type="term" value="F:signaling receptor activity"/>
    <property type="evidence" value="ECO:0007669"/>
    <property type="project" value="InterPro"/>
</dbReference>
<evidence type="ECO:0000256" key="12">
    <source>
        <dbReference type="ARBA" id="ARBA00023257"/>
    </source>
</evidence>
<evidence type="ECO:0000256" key="16">
    <source>
        <dbReference type="PIRSR" id="PIRSR601508-1"/>
    </source>
</evidence>
<dbReference type="SMART" id="SM00079">
    <property type="entry name" value="PBPe"/>
    <property type="match status" value="1"/>
</dbReference>
<feature type="disulfide bond" evidence="18">
    <location>
        <begin position="821"/>
        <end position="874"/>
    </location>
</feature>